<dbReference type="Proteomes" id="UP000238479">
    <property type="component" value="Chromosome 2"/>
</dbReference>
<comment type="similarity">
    <text evidence="2">Belongs to the POMP/UMP1 family.</text>
</comment>
<dbReference type="GO" id="GO:0005634">
    <property type="term" value="C:nucleus"/>
    <property type="evidence" value="ECO:0007669"/>
    <property type="project" value="TreeGrafter"/>
</dbReference>
<dbReference type="InterPro" id="IPR008012">
    <property type="entry name" value="Ump1"/>
</dbReference>
<organism evidence="3 4">
    <name type="scientific">Rosa chinensis</name>
    <name type="common">China rose</name>
    <dbReference type="NCBI Taxonomy" id="74649"/>
    <lineage>
        <taxon>Eukaryota</taxon>
        <taxon>Viridiplantae</taxon>
        <taxon>Streptophyta</taxon>
        <taxon>Embryophyta</taxon>
        <taxon>Tracheophyta</taxon>
        <taxon>Spermatophyta</taxon>
        <taxon>Magnoliopsida</taxon>
        <taxon>eudicotyledons</taxon>
        <taxon>Gunneridae</taxon>
        <taxon>Pentapetalae</taxon>
        <taxon>rosids</taxon>
        <taxon>fabids</taxon>
        <taxon>Rosales</taxon>
        <taxon>Rosaceae</taxon>
        <taxon>Rosoideae</taxon>
        <taxon>Rosoideae incertae sedis</taxon>
        <taxon>Rosa</taxon>
    </lineage>
</organism>
<dbReference type="PANTHER" id="PTHR12828">
    <property type="entry name" value="PROTEASOME MATURATION PROTEIN UMP1"/>
    <property type="match status" value="1"/>
</dbReference>
<keyword evidence="3" id="KW-0647">Proteasome</keyword>
<dbReference type="Gramene" id="PRQ53144">
    <property type="protein sequence ID" value="PRQ53144"/>
    <property type="gene ID" value="RchiOBHm_Chr2g0163251"/>
</dbReference>
<dbReference type="GO" id="GO:0043248">
    <property type="term" value="P:proteasome assembly"/>
    <property type="evidence" value="ECO:0007669"/>
    <property type="project" value="InterPro"/>
</dbReference>
<evidence type="ECO:0000313" key="3">
    <source>
        <dbReference type="EMBL" id="PRQ53144.1"/>
    </source>
</evidence>
<evidence type="ECO:0000256" key="1">
    <source>
        <dbReference type="ARBA" id="ARBA00023186"/>
    </source>
</evidence>
<comment type="caution">
    <text evidence="3">The sequence shown here is derived from an EMBL/GenBank/DDBJ whole genome shotgun (WGS) entry which is preliminary data.</text>
</comment>
<dbReference type="EMBL" id="PDCK01000040">
    <property type="protein sequence ID" value="PRQ53144.1"/>
    <property type="molecule type" value="Genomic_DNA"/>
</dbReference>
<evidence type="ECO:0000256" key="2">
    <source>
        <dbReference type="ARBA" id="ARBA00043974"/>
    </source>
</evidence>
<proteinExistence type="inferred from homology"/>
<gene>
    <name evidence="3" type="ORF">RchiOBHm_Chr2g0163251</name>
</gene>
<dbReference type="GO" id="GO:0005737">
    <property type="term" value="C:cytoplasm"/>
    <property type="evidence" value="ECO:0007669"/>
    <property type="project" value="TreeGrafter"/>
</dbReference>
<protein>
    <submittedName>
        <fullName evidence="3">Putative proteasome maturation factor Ump1</fullName>
    </submittedName>
</protein>
<dbReference type="PANTHER" id="PTHR12828:SF3">
    <property type="entry name" value="PROTEASOME MATURATION PROTEIN"/>
    <property type="match status" value="1"/>
</dbReference>
<name>A0A2P6S384_ROSCH</name>
<keyword evidence="4" id="KW-1185">Reference proteome</keyword>
<dbReference type="AlphaFoldDB" id="A0A2P6S384"/>
<dbReference type="STRING" id="74649.A0A2P6S384"/>
<evidence type="ECO:0000313" key="4">
    <source>
        <dbReference type="Proteomes" id="UP000238479"/>
    </source>
</evidence>
<dbReference type="OMA" id="THHAMEV"/>
<dbReference type="GO" id="GO:0000502">
    <property type="term" value="C:proteasome complex"/>
    <property type="evidence" value="ECO:0007669"/>
    <property type="project" value="UniProtKB-KW"/>
</dbReference>
<dbReference type="Pfam" id="PF05348">
    <property type="entry name" value="UMP1"/>
    <property type="match status" value="1"/>
</dbReference>
<keyword evidence="1" id="KW-0143">Chaperone</keyword>
<sequence>MGKETPIYIIEVRRKDSRKQNRFTWRERRRRRMEAPKNIEHQIGGIQNDTLRYGLNSVKSNLVGSHPVESAHQSTKKMQEEMERRILANTYGTAFPMRMDFERQMLSRFQRPTGAIPSSMLGLESLTGDLDYFGPEDYMNDPRESETARPLDTHHAMEVRIGLSKGPVAPSFY</sequence>
<reference evidence="3 4" key="1">
    <citation type="journal article" date="2018" name="Nat. Genet.">
        <title>The Rosa genome provides new insights in the design of modern roses.</title>
        <authorList>
            <person name="Bendahmane M."/>
        </authorList>
    </citation>
    <scope>NUCLEOTIDE SEQUENCE [LARGE SCALE GENOMIC DNA]</scope>
    <source>
        <strain evidence="4">cv. Old Blush</strain>
    </source>
</reference>
<accession>A0A2P6S384</accession>